<dbReference type="AlphaFoldDB" id="A0A3A9YUM7"/>
<feature type="region of interest" description="Disordered" evidence="2">
    <location>
        <begin position="38"/>
        <end position="70"/>
    </location>
</feature>
<dbReference type="NCBIfam" id="NF033748">
    <property type="entry name" value="class_F_sortase"/>
    <property type="match status" value="1"/>
</dbReference>
<dbReference type="CDD" id="cd05829">
    <property type="entry name" value="Sortase_F"/>
    <property type="match status" value="1"/>
</dbReference>
<reference evidence="3 4" key="1">
    <citation type="journal article" date="2014" name="Int. J. Syst. Evol. Microbiol.">
        <title>Streptomyces hoynatensis sp. nov., isolated from deep marine sediment.</title>
        <authorList>
            <person name="Veyisoglu A."/>
            <person name="Sahin N."/>
        </authorList>
    </citation>
    <scope>NUCLEOTIDE SEQUENCE [LARGE SCALE GENOMIC DNA]</scope>
    <source>
        <strain evidence="3 4">KCTC 29097</strain>
    </source>
</reference>
<dbReference type="Pfam" id="PF04203">
    <property type="entry name" value="Sortase"/>
    <property type="match status" value="1"/>
</dbReference>
<dbReference type="GO" id="GO:0016787">
    <property type="term" value="F:hydrolase activity"/>
    <property type="evidence" value="ECO:0007669"/>
    <property type="project" value="UniProtKB-KW"/>
</dbReference>
<dbReference type="OrthoDB" id="525039at2"/>
<dbReference type="SUPFAM" id="SSF63817">
    <property type="entry name" value="Sortase"/>
    <property type="match status" value="1"/>
</dbReference>
<comment type="caution">
    <text evidence="3">The sequence shown here is derived from an EMBL/GenBank/DDBJ whole genome shotgun (WGS) entry which is preliminary data.</text>
</comment>
<dbReference type="EMBL" id="RBAL01000012">
    <property type="protein sequence ID" value="RKN39763.1"/>
    <property type="molecule type" value="Genomic_DNA"/>
</dbReference>
<dbReference type="Gene3D" id="2.40.260.10">
    <property type="entry name" value="Sortase"/>
    <property type="match status" value="1"/>
</dbReference>
<sequence>MRAPRDAGPGRLLAALTWVLLVLGLWSWARELTGGEWADETLGGSRPAAEGGAAAREPLAPLPGRPPPREVAIPSLGLRAEVVERGLDAEGGVSPPSFATPERVGWYADGPTPGQEGAAILVGHVDTEREPAVFHRLREVEPGSEVRVGRRDGSVAVFTVAGVEEVPRDHFDAERVYGPRRAGAAELRLITCGGRYDAGEGGYAANVVVSAYLTGSAR</sequence>
<proteinExistence type="predicted"/>
<evidence type="ECO:0000256" key="2">
    <source>
        <dbReference type="SAM" id="MobiDB-lite"/>
    </source>
</evidence>
<dbReference type="Proteomes" id="UP000272474">
    <property type="component" value="Unassembled WGS sequence"/>
</dbReference>
<name>A0A3A9YUM7_9ACTN</name>
<feature type="compositionally biased region" description="Low complexity" evidence="2">
    <location>
        <begin position="46"/>
        <end position="59"/>
    </location>
</feature>
<dbReference type="RefSeq" id="WP_120681795.1">
    <property type="nucleotide sequence ID" value="NZ_RBAL01000012.1"/>
</dbReference>
<dbReference type="InterPro" id="IPR005754">
    <property type="entry name" value="Sortase"/>
</dbReference>
<evidence type="ECO:0000256" key="1">
    <source>
        <dbReference type="ARBA" id="ARBA00022801"/>
    </source>
</evidence>
<accession>A0A3A9YUM7</accession>
<evidence type="ECO:0000313" key="3">
    <source>
        <dbReference type="EMBL" id="RKN39763.1"/>
    </source>
</evidence>
<protein>
    <submittedName>
        <fullName evidence="3">Class F sortase</fullName>
    </submittedName>
</protein>
<keyword evidence="1" id="KW-0378">Hydrolase</keyword>
<gene>
    <name evidence="3" type="ORF">D7294_20225</name>
</gene>
<dbReference type="InterPro" id="IPR023365">
    <property type="entry name" value="Sortase_dom-sf"/>
</dbReference>
<evidence type="ECO:0000313" key="4">
    <source>
        <dbReference type="Proteomes" id="UP000272474"/>
    </source>
</evidence>
<organism evidence="3 4">
    <name type="scientific">Streptomyces hoynatensis</name>
    <dbReference type="NCBI Taxonomy" id="1141874"/>
    <lineage>
        <taxon>Bacteria</taxon>
        <taxon>Bacillati</taxon>
        <taxon>Actinomycetota</taxon>
        <taxon>Actinomycetes</taxon>
        <taxon>Kitasatosporales</taxon>
        <taxon>Streptomycetaceae</taxon>
        <taxon>Streptomyces</taxon>
    </lineage>
</organism>
<dbReference type="InterPro" id="IPR042001">
    <property type="entry name" value="Sortase_F"/>
</dbReference>
<keyword evidence="4" id="KW-1185">Reference proteome</keyword>